<comment type="caution">
    <text evidence="2">The sequence shown here is derived from an EMBL/GenBank/DDBJ whole genome shotgun (WGS) entry which is preliminary data.</text>
</comment>
<dbReference type="Proteomes" id="UP001596978">
    <property type="component" value="Unassembled WGS sequence"/>
</dbReference>
<feature type="domain" description="AB hydrolase-1" evidence="1">
    <location>
        <begin position="31"/>
        <end position="151"/>
    </location>
</feature>
<dbReference type="RefSeq" id="WP_386409157.1">
    <property type="nucleotide sequence ID" value="NZ_JBHTJH010000017.1"/>
</dbReference>
<sequence length="291" mass="33863">MIIDKNIILERTGSRPILVDVFFRRKDNKKPVVIFCHGYKGFKDWGAWDLVAKRFSEDGYFFVKFNFSHNGGTIEQPIDFPDLEAFGQNNYSKELDDLAFVIDWITSSEHQYHDEVDVDNITLIGHSRGGGIVTIKAEEDSRVSKVVSWAGVSDYKKRFVKEEALKQWRDDGVMHVINGRTKQEMPHYYQFFEDFIKNEERLTIARAAKNLKIPQLIIHGTEDTSVDPNEAQDLYWWNPKSEIFWVQGADHVFGVKHPWDKQEMSKHLDEIVTTTIRFIRNGEVSPNIFSS</sequence>
<dbReference type="PANTHER" id="PTHR43265:SF1">
    <property type="entry name" value="ESTERASE ESTD"/>
    <property type="match status" value="1"/>
</dbReference>
<evidence type="ECO:0000259" key="1">
    <source>
        <dbReference type="Pfam" id="PF00561"/>
    </source>
</evidence>
<dbReference type="EC" id="3.4.-.-" evidence="2"/>
<dbReference type="SUPFAM" id="SSF53474">
    <property type="entry name" value="alpha/beta-Hydrolases"/>
    <property type="match status" value="1"/>
</dbReference>
<keyword evidence="2" id="KW-0378">Hydrolase</keyword>
<dbReference type="Gene3D" id="3.40.50.1820">
    <property type="entry name" value="alpha/beta hydrolase"/>
    <property type="match status" value="1"/>
</dbReference>
<dbReference type="InterPro" id="IPR029058">
    <property type="entry name" value="AB_hydrolase_fold"/>
</dbReference>
<dbReference type="InterPro" id="IPR053145">
    <property type="entry name" value="AB_hydrolase_Est10"/>
</dbReference>
<organism evidence="2 3">
    <name type="scientific">Sungkyunkwania multivorans</name>
    <dbReference type="NCBI Taxonomy" id="1173618"/>
    <lineage>
        <taxon>Bacteria</taxon>
        <taxon>Pseudomonadati</taxon>
        <taxon>Bacteroidota</taxon>
        <taxon>Flavobacteriia</taxon>
        <taxon>Flavobacteriales</taxon>
        <taxon>Flavobacteriaceae</taxon>
        <taxon>Sungkyunkwania</taxon>
    </lineage>
</organism>
<name>A0ABW3CZQ6_9FLAO</name>
<evidence type="ECO:0000313" key="3">
    <source>
        <dbReference type="Proteomes" id="UP001596978"/>
    </source>
</evidence>
<dbReference type="EMBL" id="JBHTJH010000017">
    <property type="protein sequence ID" value="MFD0863271.1"/>
    <property type="molecule type" value="Genomic_DNA"/>
</dbReference>
<reference evidence="3" key="1">
    <citation type="journal article" date="2019" name="Int. J. Syst. Evol. Microbiol.">
        <title>The Global Catalogue of Microorganisms (GCM) 10K type strain sequencing project: providing services to taxonomists for standard genome sequencing and annotation.</title>
        <authorList>
            <consortium name="The Broad Institute Genomics Platform"/>
            <consortium name="The Broad Institute Genome Sequencing Center for Infectious Disease"/>
            <person name="Wu L."/>
            <person name="Ma J."/>
        </authorList>
    </citation>
    <scope>NUCLEOTIDE SEQUENCE [LARGE SCALE GENOMIC DNA]</scope>
    <source>
        <strain evidence="3">CCUG 62952</strain>
    </source>
</reference>
<protein>
    <submittedName>
        <fullName evidence="2">Alpha/beta hydrolase family protein</fullName>
        <ecNumber evidence="2">3.4.-.-</ecNumber>
    </submittedName>
</protein>
<dbReference type="InterPro" id="IPR000073">
    <property type="entry name" value="AB_hydrolase_1"/>
</dbReference>
<dbReference type="Pfam" id="PF00561">
    <property type="entry name" value="Abhydrolase_1"/>
    <property type="match status" value="1"/>
</dbReference>
<gene>
    <name evidence="2" type="ORF">ACFQ1M_13740</name>
</gene>
<evidence type="ECO:0000313" key="2">
    <source>
        <dbReference type="EMBL" id="MFD0863271.1"/>
    </source>
</evidence>
<dbReference type="GO" id="GO:0016787">
    <property type="term" value="F:hydrolase activity"/>
    <property type="evidence" value="ECO:0007669"/>
    <property type="project" value="UniProtKB-KW"/>
</dbReference>
<accession>A0ABW3CZQ6</accession>
<keyword evidence="3" id="KW-1185">Reference proteome</keyword>
<dbReference type="PANTHER" id="PTHR43265">
    <property type="entry name" value="ESTERASE ESTD"/>
    <property type="match status" value="1"/>
</dbReference>
<proteinExistence type="predicted"/>